<dbReference type="InterPro" id="IPR002178">
    <property type="entry name" value="PTS_EIIA_type-2_dom"/>
</dbReference>
<dbReference type="GO" id="GO:0008982">
    <property type="term" value="F:protein-N(PI)-phosphohistidine-sugar phosphotransferase activity"/>
    <property type="evidence" value="ECO:0007669"/>
    <property type="project" value="InterPro"/>
</dbReference>
<dbReference type="Pfam" id="PF00359">
    <property type="entry name" value="PTS_EIIA_2"/>
    <property type="match status" value="1"/>
</dbReference>
<sequence>MKFTHLLSPDNIRQGVMVSSKKRVLEILSEIVSAQTGEETQICFEHLCEREKVGCTALGGGIALPHARLAGGDKPIAVFLQLANPIDYKAPDNREVDLLFALFIPQNLCGNCKPLLPEIAQKLNNKTLTKQLRAAKSQEEIWDIFAKLDLHDEDIINGPQNAAPPVENAATVGA</sequence>
<organism evidence="2 3">
    <name type="scientific">Pasteurella testudinis DSM 23072</name>
    <dbReference type="NCBI Taxonomy" id="1122938"/>
    <lineage>
        <taxon>Bacteria</taxon>
        <taxon>Pseudomonadati</taxon>
        <taxon>Pseudomonadota</taxon>
        <taxon>Gammaproteobacteria</taxon>
        <taxon>Pasteurellales</taxon>
        <taxon>Pasteurellaceae</taxon>
        <taxon>Pasteurella</taxon>
    </lineage>
</organism>
<dbReference type="SUPFAM" id="SSF55804">
    <property type="entry name" value="Phoshotransferase/anion transport protein"/>
    <property type="match status" value="1"/>
</dbReference>
<reference evidence="3" key="1">
    <citation type="submission" date="2017-04" db="EMBL/GenBank/DDBJ databases">
        <authorList>
            <person name="Varghese N."/>
            <person name="Submissions S."/>
        </authorList>
    </citation>
    <scope>NUCLEOTIDE SEQUENCE [LARGE SCALE GENOMIC DNA]</scope>
    <source>
        <strain evidence="3">DSM 23072</strain>
    </source>
</reference>
<dbReference type="InterPro" id="IPR016152">
    <property type="entry name" value="PTrfase/Anion_transptr"/>
</dbReference>
<proteinExistence type="predicted"/>
<feature type="domain" description="PTS EIIA type-2" evidence="1">
    <location>
        <begin position="5"/>
        <end position="148"/>
    </location>
</feature>
<dbReference type="AlphaFoldDB" id="A0A1W1V4T5"/>
<name>A0A1W1V4T5_9PAST</name>
<dbReference type="CDD" id="cd00211">
    <property type="entry name" value="PTS_IIA_fru"/>
    <property type="match status" value="1"/>
</dbReference>
<evidence type="ECO:0000313" key="2">
    <source>
        <dbReference type="EMBL" id="SMB88332.1"/>
    </source>
</evidence>
<dbReference type="STRING" id="1122938.SAMN05660772_01175"/>
<accession>A0A1W1V4T5</accession>
<dbReference type="PROSITE" id="PS00372">
    <property type="entry name" value="PTS_EIIA_TYPE_2_HIS"/>
    <property type="match status" value="1"/>
</dbReference>
<gene>
    <name evidence="2" type="ORF">SAMN05660772_01175</name>
</gene>
<dbReference type="InterPro" id="IPR051541">
    <property type="entry name" value="PTS_SugarTrans_NitroReg"/>
</dbReference>
<dbReference type="Proteomes" id="UP000192408">
    <property type="component" value="Unassembled WGS sequence"/>
</dbReference>
<evidence type="ECO:0000313" key="3">
    <source>
        <dbReference type="Proteomes" id="UP000192408"/>
    </source>
</evidence>
<dbReference type="Gene3D" id="3.40.930.10">
    <property type="entry name" value="Mannitol-specific EII, Chain A"/>
    <property type="match status" value="1"/>
</dbReference>
<dbReference type="PANTHER" id="PTHR47738:SF1">
    <property type="entry name" value="NITROGEN REGULATORY PROTEIN"/>
    <property type="match status" value="1"/>
</dbReference>
<dbReference type="EMBL" id="FWWV01000046">
    <property type="protein sequence ID" value="SMB88332.1"/>
    <property type="molecule type" value="Genomic_DNA"/>
</dbReference>
<dbReference type="PROSITE" id="PS51094">
    <property type="entry name" value="PTS_EIIA_TYPE_2"/>
    <property type="match status" value="1"/>
</dbReference>
<dbReference type="GO" id="GO:0030295">
    <property type="term" value="F:protein kinase activator activity"/>
    <property type="evidence" value="ECO:0007669"/>
    <property type="project" value="TreeGrafter"/>
</dbReference>
<evidence type="ECO:0000259" key="1">
    <source>
        <dbReference type="PROSITE" id="PS51094"/>
    </source>
</evidence>
<protein>
    <submittedName>
        <fullName evidence="2">PTS IIA-like nitrogen-regulatory protein PtsN</fullName>
    </submittedName>
</protein>
<dbReference type="RefSeq" id="WP_084257774.1">
    <property type="nucleotide sequence ID" value="NZ_FWWV01000046.1"/>
</dbReference>
<dbReference type="NCBIfam" id="TIGR01419">
    <property type="entry name" value="nitro_reg_IIA"/>
    <property type="match status" value="1"/>
</dbReference>
<dbReference type="InterPro" id="IPR006320">
    <property type="entry name" value="PTS_Nitro_regul"/>
</dbReference>
<dbReference type="GO" id="GO:0009401">
    <property type="term" value="P:phosphoenolpyruvate-dependent sugar phosphotransferase system"/>
    <property type="evidence" value="ECO:0007669"/>
    <property type="project" value="InterPro"/>
</dbReference>
<dbReference type="PANTHER" id="PTHR47738">
    <property type="entry name" value="PTS SYSTEM FRUCTOSE-LIKE EIIA COMPONENT-RELATED"/>
    <property type="match status" value="1"/>
</dbReference>
<keyword evidence="3" id="KW-1185">Reference proteome</keyword>